<feature type="domain" description="NurA" evidence="1">
    <location>
        <begin position="79"/>
        <end position="354"/>
    </location>
</feature>
<dbReference type="SMART" id="SM00933">
    <property type="entry name" value="NurA"/>
    <property type="match status" value="1"/>
</dbReference>
<organism evidence="2 3">
    <name type="scientific">Tectimicrobiota bacterium</name>
    <dbReference type="NCBI Taxonomy" id="2528274"/>
    <lineage>
        <taxon>Bacteria</taxon>
        <taxon>Pseudomonadati</taxon>
        <taxon>Nitrospinota/Tectimicrobiota group</taxon>
        <taxon>Candidatus Tectimicrobiota</taxon>
    </lineage>
</organism>
<sequence>MLDLAKVSQQISRMAAEQQLVAEDGLKRLDKALGQLALESGRLPAFIRKLQASKTSWLVAGIRESLEKTYRLPPRPLAITVVATDGSQIAPSHHEVIPAFLLNISTVVLHYGTGERAELTSTPTLFYRDDDLYTDYGGQRVHVTGDLLGMRRTLMECQALLRQATRAQATGHRTCALSDGSLILWQLEGKPQDYKQTSLECYLGSLEQARQQQIPVAGYISRPRSRDVLNALRVGLCPETVAYCDRCPYMDLPRLPCAEIEGLSDRRLFENLLQPGERTAVFDSHSRILDDYGVHRIVFFYLHVGTEVVRIEVPQWVATSATLLNLVHAVAYDQAQKGMGYPVALAEAHQHAVVRGAERDLFYEMVTAVLLRRGVRATISPKNLGKRRMTV</sequence>
<accession>A0A937VZT2</accession>
<protein>
    <submittedName>
        <fullName evidence="2">DNA double-strand break repair nuclease NurA</fullName>
    </submittedName>
</protein>
<evidence type="ECO:0000313" key="2">
    <source>
        <dbReference type="EMBL" id="MBM3223598.1"/>
    </source>
</evidence>
<dbReference type="Proteomes" id="UP000712673">
    <property type="component" value="Unassembled WGS sequence"/>
</dbReference>
<dbReference type="AlphaFoldDB" id="A0A937VZT2"/>
<name>A0A937VZT2_UNCTE</name>
<dbReference type="Pfam" id="PF09376">
    <property type="entry name" value="NurA"/>
    <property type="match status" value="1"/>
</dbReference>
<proteinExistence type="predicted"/>
<comment type="caution">
    <text evidence="2">The sequence shown here is derived from an EMBL/GenBank/DDBJ whole genome shotgun (WGS) entry which is preliminary data.</text>
</comment>
<dbReference type="EMBL" id="VGLS01000168">
    <property type="protein sequence ID" value="MBM3223598.1"/>
    <property type="molecule type" value="Genomic_DNA"/>
</dbReference>
<evidence type="ECO:0000259" key="1">
    <source>
        <dbReference type="SMART" id="SM00933"/>
    </source>
</evidence>
<reference evidence="2" key="1">
    <citation type="submission" date="2019-03" db="EMBL/GenBank/DDBJ databases">
        <title>Lake Tanganyika Metagenome-Assembled Genomes (MAGs).</title>
        <authorList>
            <person name="Tran P."/>
        </authorList>
    </citation>
    <scope>NUCLEOTIDE SEQUENCE</scope>
    <source>
        <strain evidence="2">K_DeepCast_65m_m2_066</strain>
    </source>
</reference>
<gene>
    <name evidence="2" type="ORF">FJZ47_07340</name>
</gene>
<dbReference type="InterPro" id="IPR018977">
    <property type="entry name" value="NurA_domain"/>
</dbReference>
<evidence type="ECO:0000313" key="3">
    <source>
        <dbReference type="Proteomes" id="UP000712673"/>
    </source>
</evidence>